<accession>A0ABQ6Z6K1</accession>
<evidence type="ECO:0000313" key="2">
    <source>
        <dbReference type="EMBL" id="KAF1694346.1"/>
    </source>
</evidence>
<comment type="caution">
    <text evidence="2">The sequence shown here is derived from an EMBL/GenBank/DDBJ whole genome shotgun (WGS) entry which is preliminary data.</text>
</comment>
<reference evidence="2 3" key="1">
    <citation type="submission" date="2017-10" db="EMBL/GenBank/DDBJ databases">
        <title>Whole genome sequencing of members of genus Pseudoxanthomonas.</title>
        <authorList>
            <person name="Kumar S."/>
            <person name="Bansal K."/>
            <person name="Kaur A."/>
            <person name="Patil P."/>
            <person name="Sharma S."/>
            <person name="Patil P.B."/>
        </authorList>
    </citation>
    <scope>NUCLEOTIDE SEQUENCE [LARGE SCALE GENOMIC DNA]</scope>
    <source>
        <strain evidence="2 3">DSM 17801</strain>
    </source>
</reference>
<dbReference type="EMBL" id="PDWN01000008">
    <property type="protein sequence ID" value="KAF1694346.1"/>
    <property type="molecule type" value="Genomic_DNA"/>
</dbReference>
<evidence type="ECO:0000256" key="1">
    <source>
        <dbReference type="SAM" id="MobiDB-lite"/>
    </source>
</evidence>
<protein>
    <submittedName>
        <fullName evidence="2">DUF885 domain-containing protein</fullName>
    </submittedName>
</protein>
<keyword evidence="3" id="KW-1185">Reference proteome</keyword>
<dbReference type="Proteomes" id="UP000788419">
    <property type="component" value="Unassembled WGS sequence"/>
</dbReference>
<gene>
    <name evidence="2" type="ORF">CSC65_09150</name>
</gene>
<name>A0ABQ6Z6K1_9GAMM</name>
<evidence type="ECO:0000313" key="3">
    <source>
        <dbReference type="Proteomes" id="UP000788419"/>
    </source>
</evidence>
<dbReference type="Pfam" id="PF05960">
    <property type="entry name" value="DUF885"/>
    <property type="match status" value="1"/>
</dbReference>
<dbReference type="PANTHER" id="PTHR33361">
    <property type="entry name" value="GLR0591 PROTEIN"/>
    <property type="match status" value="1"/>
</dbReference>
<feature type="region of interest" description="Disordered" evidence="1">
    <location>
        <begin position="31"/>
        <end position="77"/>
    </location>
</feature>
<organism evidence="2 3">
    <name type="scientific">Pseudoxanthomonas daejeonensis</name>
    <dbReference type="NCBI Taxonomy" id="266062"/>
    <lineage>
        <taxon>Bacteria</taxon>
        <taxon>Pseudomonadati</taxon>
        <taxon>Pseudomonadota</taxon>
        <taxon>Gammaproteobacteria</taxon>
        <taxon>Lysobacterales</taxon>
        <taxon>Lysobacteraceae</taxon>
        <taxon>Pseudoxanthomonas</taxon>
    </lineage>
</organism>
<dbReference type="PANTHER" id="PTHR33361:SF16">
    <property type="entry name" value="DUF885 DOMAIN-CONTAINING PROTEIN"/>
    <property type="match status" value="1"/>
</dbReference>
<sequence>MAGRASYPSRAGWPGLAGCGLTRARRAGGAGLISTLGARRRTAGRPGPCPCRRQRPTASPAGAAEGSEHDHPHGPWPAVGRRIGCPFTRESAVRPVSVLPPLAIALSLALLLPACSKPAGDSAATSSATATAAPTAEQVKAESERLNAWFDTKYEEQLQFSPIQLSFQGRKELNDQIDDMSEAGVRKQLAWLEASVKEMESTFDYARLDPETRLSWDLWKRQYENARDGMPFLADGYPFDQMSGMQNLVPTFLINFHKVDDEKDYLAYVSRLQKVPVAFDQLLGRTAASTAQGIRPPKFAYEGVIDQSKKVVAGAPFTAGPDSALWTDAQAKADALAKDGKVTAERAAELKELARKALLENVAPGYAKVIAFAEEELSKAPVNATGVGTTHPNGKAYYEYQLKQNTTTDMTAEQIHELGLAEVARLRGELEALQKKMGVEGDLQSFFEHVRNDPARVYPNTDAGRQAYIDQATADIANIKKHLPEYFGLMPKADLVVKRVEAFREQPGAAQHYYPSTPDGSRPGVYYAHLSDMNAMPKTELEVIAYHEGLPGHHMQIAIAQELTGIPKFRTQYNTTAYAEGWGLYSEWLAKEIPDTYKTDYAEFGRLMSEMWRAIRLVVDTGLHAKGWTEQQAIDYFTANSSVPAAAIKSEVQRYLVNPGQATAYKIGMIKIQQLRKKAEAELGDKFDIRGFHDVILGGGAMPLDLLERRVDTWIAEKKSAA</sequence>
<dbReference type="InterPro" id="IPR010281">
    <property type="entry name" value="DUF885"/>
</dbReference>
<proteinExistence type="predicted"/>